<dbReference type="SUPFAM" id="SSF52540">
    <property type="entry name" value="P-loop containing nucleoside triphosphate hydrolases"/>
    <property type="match status" value="1"/>
</dbReference>
<dbReference type="InterPro" id="IPR027417">
    <property type="entry name" value="P-loop_NTPase"/>
</dbReference>
<dbReference type="SMART" id="SM00885">
    <property type="entry name" value="D5_N"/>
    <property type="match status" value="1"/>
</dbReference>
<dbReference type="GO" id="GO:0004386">
    <property type="term" value="F:helicase activity"/>
    <property type="evidence" value="ECO:0007669"/>
    <property type="project" value="UniProtKB-KW"/>
</dbReference>
<dbReference type="InterPro" id="IPR014818">
    <property type="entry name" value="Phage/plasmid_primase_P4_C"/>
</dbReference>
<sequence length="797" mass="91948">MRKLWSDGIPEILKQYGMFCLNKNKVPYRVNGELARPDVIADFTSYKTAKQFVSNGYDGISLGLFTAKSGLNLCAIDIDHCIDSNGNINPNAMEIVDKIASYAEYSPSRTGIHIVFYSKTTWDKDSYYTNKRQIVDSDGVVIECDNTPVGLEIYNSGMTHKVIRMSESPLPDTSYDLKEADIQWLLDKYMKKQAPAPVYADERIPQFKGGIDEFIRRDKKLAELYNNTDHDEMIGDSQYDMSLCCKLAFWTGKNESEIDRLFRLSPWFQSKNDRHIRKWIDRKDYRITTIRKACSLVHYNSKNADEIQDDFSAYYTYDDVGNAHRFIDSFGSDLRWNVENKIWMIWNGDYWQSDMVGRVRTLVDKMVAKMQIEADDFADKEINGRTEENPPSEASVRKYKSMMKNISYLRSKKGKDNCLSESQTVGETPVVNAMFDQNPDLLCTKKGTYDLRTGEVKENDRLDYFTKCVPYAPDFESKPTQFIKFLKNVLKNHPETYDYVHRMLGYSITDETREQKIFFLYGDGNDGKSVLLDTVSKVLGDYATSAKKDLVMDGYSSNNNDNSLARIKAKRLVWIDEIGTRDKLNEGLVKNITSGTGEITARYLYANEFSYKFTSKVIITTNYEPRITGVDKGIWRRIIVLPFDLGLKESEVDRYLGEKLADEYPQILAWLIEGAKMYFKKGLADIPQCSLNLTNEYKEESDEIQIWLDECTDTAPEDFPNTASELYNSFITWALKENQPKLSQTIWGKSMRKKFKKARINHMTVYFGLRLANKSIDRNKAQMARAMAENTNDENEI</sequence>
<proteinExistence type="predicted"/>
<reference evidence="5" key="1">
    <citation type="journal article" date="2021" name="Proc. Natl. Acad. Sci. U.S.A.">
        <title>A Catalog of Tens of Thousands of Viruses from Human Metagenomes Reveals Hidden Associations with Chronic Diseases.</title>
        <authorList>
            <person name="Tisza M.J."/>
            <person name="Buck C.B."/>
        </authorList>
    </citation>
    <scope>NUCLEOTIDE SEQUENCE</scope>
    <source>
        <strain evidence="5">Ct43U4</strain>
    </source>
</reference>
<accession>A0A8S5N118</accession>
<evidence type="ECO:0000313" key="5">
    <source>
        <dbReference type="EMBL" id="DAD87827.1"/>
    </source>
</evidence>
<dbReference type="NCBIfam" id="TIGR01613">
    <property type="entry name" value="primase_Cterm"/>
    <property type="match status" value="1"/>
</dbReference>
<keyword evidence="3" id="KW-0067">ATP-binding</keyword>
<dbReference type="Gene3D" id="3.40.50.300">
    <property type="entry name" value="P-loop containing nucleotide triphosphate hydrolases"/>
    <property type="match status" value="1"/>
</dbReference>
<evidence type="ECO:0000256" key="1">
    <source>
        <dbReference type="ARBA" id="ARBA00022741"/>
    </source>
</evidence>
<dbReference type="InterPro" id="IPR006500">
    <property type="entry name" value="Helicase_put_C_phage/plasmid"/>
</dbReference>
<keyword evidence="1" id="KW-0547">Nucleotide-binding</keyword>
<dbReference type="Pfam" id="PF19263">
    <property type="entry name" value="DUF5906"/>
    <property type="match status" value="1"/>
</dbReference>
<keyword evidence="2" id="KW-0378">Hydrolase</keyword>
<dbReference type="InterPro" id="IPR014015">
    <property type="entry name" value="Helicase_SF3_DNA-vir"/>
</dbReference>
<dbReference type="Pfam" id="PF22763">
    <property type="entry name" value="NrS1-1_pol-like_HBD"/>
    <property type="match status" value="1"/>
</dbReference>
<dbReference type="InterPro" id="IPR051620">
    <property type="entry name" value="ORF904-like_C"/>
</dbReference>
<keyword evidence="5" id="KW-0347">Helicase</keyword>
<evidence type="ECO:0000256" key="3">
    <source>
        <dbReference type="ARBA" id="ARBA00022840"/>
    </source>
</evidence>
<dbReference type="EMBL" id="BK015029">
    <property type="protein sequence ID" value="DAD87827.1"/>
    <property type="molecule type" value="Genomic_DNA"/>
</dbReference>
<dbReference type="GO" id="GO:0005524">
    <property type="term" value="F:ATP binding"/>
    <property type="evidence" value="ECO:0007669"/>
    <property type="project" value="UniProtKB-KW"/>
</dbReference>
<dbReference type="GO" id="GO:0016787">
    <property type="term" value="F:hydrolase activity"/>
    <property type="evidence" value="ECO:0007669"/>
    <property type="project" value="UniProtKB-KW"/>
</dbReference>
<dbReference type="Pfam" id="PF08706">
    <property type="entry name" value="D5_N"/>
    <property type="match status" value="1"/>
</dbReference>
<evidence type="ECO:0000259" key="4">
    <source>
        <dbReference type="PROSITE" id="PS51206"/>
    </source>
</evidence>
<protein>
    <submittedName>
        <fullName evidence="5">DsDNA helicase</fullName>
    </submittedName>
</protein>
<dbReference type="InterPro" id="IPR045455">
    <property type="entry name" value="NrS-1_pol-like_helicase"/>
</dbReference>
<evidence type="ECO:0000256" key="2">
    <source>
        <dbReference type="ARBA" id="ARBA00022801"/>
    </source>
</evidence>
<dbReference type="InterPro" id="IPR054468">
    <property type="entry name" value="NrSPol-like_HBD"/>
</dbReference>
<dbReference type="PANTHER" id="PTHR35372:SF2">
    <property type="entry name" value="SF3 HELICASE DOMAIN-CONTAINING PROTEIN"/>
    <property type="match status" value="1"/>
</dbReference>
<name>A0A8S5N118_9CAUD</name>
<organism evidence="5">
    <name type="scientific">Siphoviridae sp. ct43U4</name>
    <dbReference type="NCBI Taxonomy" id="2826285"/>
    <lineage>
        <taxon>Viruses</taxon>
        <taxon>Duplodnaviria</taxon>
        <taxon>Heunggongvirae</taxon>
        <taxon>Uroviricota</taxon>
        <taxon>Caudoviricetes</taxon>
    </lineage>
</organism>
<feature type="domain" description="SF3 helicase" evidence="4">
    <location>
        <begin position="495"/>
        <end position="656"/>
    </location>
</feature>
<dbReference type="PROSITE" id="PS51206">
    <property type="entry name" value="SF3_HELICASE_1"/>
    <property type="match status" value="1"/>
</dbReference>
<dbReference type="PANTHER" id="PTHR35372">
    <property type="entry name" value="ATP BINDING PROTEIN-RELATED"/>
    <property type="match status" value="1"/>
</dbReference>